<evidence type="ECO:0000259" key="6">
    <source>
        <dbReference type="PROSITE" id="PS51296"/>
    </source>
</evidence>
<keyword evidence="8" id="KW-1185">Reference proteome</keyword>
<dbReference type="STRING" id="487685.SAMN04488696_2414"/>
<dbReference type="PANTHER" id="PTHR21496">
    <property type="entry name" value="FERREDOXIN-RELATED"/>
    <property type="match status" value="1"/>
</dbReference>
<proteinExistence type="predicted"/>
<dbReference type="PANTHER" id="PTHR21496:SF0">
    <property type="entry name" value="RIESKE DOMAIN-CONTAINING PROTEIN"/>
    <property type="match status" value="1"/>
</dbReference>
<dbReference type="Pfam" id="PF00355">
    <property type="entry name" value="Rieske"/>
    <property type="match status" value="1"/>
</dbReference>
<dbReference type="GO" id="GO:0046872">
    <property type="term" value="F:metal ion binding"/>
    <property type="evidence" value="ECO:0007669"/>
    <property type="project" value="UniProtKB-KW"/>
</dbReference>
<dbReference type="Proteomes" id="UP000198535">
    <property type="component" value="Unassembled WGS sequence"/>
</dbReference>
<dbReference type="CDD" id="cd03467">
    <property type="entry name" value="Rieske"/>
    <property type="match status" value="1"/>
</dbReference>
<organism evidence="7 8">
    <name type="scientific">Methanolobus profundi</name>
    <dbReference type="NCBI Taxonomy" id="487685"/>
    <lineage>
        <taxon>Archaea</taxon>
        <taxon>Methanobacteriati</taxon>
        <taxon>Methanobacteriota</taxon>
        <taxon>Stenosarchaea group</taxon>
        <taxon>Methanomicrobia</taxon>
        <taxon>Methanosarcinales</taxon>
        <taxon>Methanosarcinaceae</taxon>
        <taxon>Methanolobus</taxon>
    </lineage>
</organism>
<dbReference type="InterPro" id="IPR036922">
    <property type="entry name" value="Rieske_2Fe-2S_sf"/>
</dbReference>
<dbReference type="Gene3D" id="2.102.10.10">
    <property type="entry name" value="Rieske [2Fe-2S] iron-sulphur domain"/>
    <property type="match status" value="1"/>
</dbReference>
<dbReference type="InterPro" id="IPR017941">
    <property type="entry name" value="Rieske_2Fe-2S"/>
</dbReference>
<feature type="domain" description="Rieske" evidence="6">
    <location>
        <begin position="15"/>
        <end position="110"/>
    </location>
</feature>
<dbReference type="EMBL" id="FOUJ01000005">
    <property type="protein sequence ID" value="SFM79291.1"/>
    <property type="molecule type" value="Genomic_DNA"/>
</dbReference>
<evidence type="ECO:0000256" key="2">
    <source>
        <dbReference type="ARBA" id="ARBA00022723"/>
    </source>
</evidence>
<keyword evidence="7" id="KW-0223">Dioxygenase</keyword>
<dbReference type="GO" id="GO:0051213">
    <property type="term" value="F:dioxygenase activity"/>
    <property type="evidence" value="ECO:0007669"/>
    <property type="project" value="UniProtKB-KW"/>
</dbReference>
<keyword evidence="2" id="KW-0479">Metal-binding</keyword>
<evidence type="ECO:0000313" key="7">
    <source>
        <dbReference type="EMBL" id="SFM79291.1"/>
    </source>
</evidence>
<name>A0A1I4TRN6_9EURY</name>
<protein>
    <submittedName>
        <fullName evidence="7">3-phenylpropionate/trans-cinnamate dioxygenase ferredoxin subunit</fullName>
    </submittedName>
</protein>
<accession>A0A1I4TRN6</accession>
<keyword evidence="7" id="KW-0560">Oxidoreductase</keyword>
<keyword evidence="3" id="KW-0408">Iron</keyword>
<evidence type="ECO:0000256" key="5">
    <source>
        <dbReference type="ARBA" id="ARBA00034078"/>
    </source>
</evidence>
<evidence type="ECO:0000256" key="3">
    <source>
        <dbReference type="ARBA" id="ARBA00023004"/>
    </source>
</evidence>
<gene>
    <name evidence="7" type="ORF">SAMN04488696_2414</name>
</gene>
<reference evidence="8" key="1">
    <citation type="submission" date="2016-10" db="EMBL/GenBank/DDBJ databases">
        <authorList>
            <person name="Varghese N."/>
            <person name="Submissions S."/>
        </authorList>
    </citation>
    <scope>NUCLEOTIDE SEQUENCE [LARGE SCALE GENOMIC DNA]</scope>
    <source>
        <strain evidence="8">Mob M</strain>
    </source>
</reference>
<dbReference type="GO" id="GO:0051537">
    <property type="term" value="F:2 iron, 2 sulfur cluster binding"/>
    <property type="evidence" value="ECO:0007669"/>
    <property type="project" value="UniProtKB-KW"/>
</dbReference>
<keyword evidence="1" id="KW-0001">2Fe-2S</keyword>
<sequence length="117" mass="13374">MIYNRNVFMDQESKWIMAIKEDELPEGEKTALLLEGNKVLLLKKEGVFFAMSNKCPHMECPLSKGTLEQYLIVCPCHDWKFDIRNGEFLNAKEIKVPVYQTKVEDGNVFVNMGGAGE</sequence>
<evidence type="ECO:0000313" key="8">
    <source>
        <dbReference type="Proteomes" id="UP000198535"/>
    </source>
</evidence>
<dbReference type="AlphaFoldDB" id="A0A1I4TRN6"/>
<dbReference type="PROSITE" id="PS51296">
    <property type="entry name" value="RIESKE"/>
    <property type="match status" value="1"/>
</dbReference>
<comment type="cofactor">
    <cofactor evidence="5">
        <name>[2Fe-2S] cluster</name>
        <dbReference type="ChEBI" id="CHEBI:190135"/>
    </cofactor>
</comment>
<evidence type="ECO:0000256" key="1">
    <source>
        <dbReference type="ARBA" id="ARBA00022714"/>
    </source>
</evidence>
<evidence type="ECO:0000256" key="4">
    <source>
        <dbReference type="ARBA" id="ARBA00023014"/>
    </source>
</evidence>
<keyword evidence="4" id="KW-0411">Iron-sulfur</keyword>
<dbReference type="SUPFAM" id="SSF50022">
    <property type="entry name" value="ISP domain"/>
    <property type="match status" value="1"/>
</dbReference>